<evidence type="ECO:0000256" key="7">
    <source>
        <dbReference type="ARBA" id="ARBA00023136"/>
    </source>
</evidence>
<evidence type="ECO:0000256" key="1">
    <source>
        <dbReference type="ARBA" id="ARBA00006103"/>
    </source>
</evidence>
<keyword evidence="2" id="KW-0813">Transport</keyword>
<dbReference type="Proteomes" id="UP000809243">
    <property type="component" value="Unassembled WGS sequence"/>
</dbReference>
<accession>A0A938YX15</accession>
<dbReference type="InterPro" id="IPR016482">
    <property type="entry name" value="SecG/Sec61-beta/Sbh"/>
</dbReference>
<keyword evidence="5 9" id="KW-1133">Transmembrane helix</keyword>
<keyword evidence="3 9" id="KW-0812">Transmembrane</keyword>
<organism evidence="10 11">
    <name type="scientific">Candidatus Iainarchaeum sp</name>
    <dbReference type="NCBI Taxonomy" id="3101447"/>
    <lineage>
        <taxon>Archaea</taxon>
        <taxon>Candidatus Iainarchaeota</taxon>
        <taxon>Candidatus Iainarchaeia</taxon>
        <taxon>Candidatus Iainarchaeales</taxon>
        <taxon>Candidatus Iainarchaeaceae</taxon>
        <taxon>Candidatus Iainarchaeum</taxon>
    </lineage>
</organism>
<evidence type="ECO:0000256" key="3">
    <source>
        <dbReference type="ARBA" id="ARBA00022692"/>
    </source>
</evidence>
<evidence type="ECO:0000256" key="2">
    <source>
        <dbReference type="ARBA" id="ARBA00022448"/>
    </source>
</evidence>
<keyword evidence="4" id="KW-0653">Protein transport</keyword>
<comment type="subcellular location">
    <subcellularLocation>
        <location evidence="8">Endomembrane system</location>
        <topology evidence="8">Single-pass membrane protein</topology>
    </subcellularLocation>
</comment>
<evidence type="ECO:0000256" key="4">
    <source>
        <dbReference type="ARBA" id="ARBA00022927"/>
    </source>
</evidence>
<protein>
    <submittedName>
        <fullName evidence="10">Preprotein translocase subunit Sec61beta</fullName>
    </submittedName>
</protein>
<dbReference type="EMBL" id="JAFGDB010000006">
    <property type="protein sequence ID" value="MBN2066898.1"/>
    <property type="molecule type" value="Genomic_DNA"/>
</dbReference>
<sequence>MTRGPAVSGPSSTLGIMRFFDADTSGPKLSPEFVVGIAIVLIVSLVALKVFLGI</sequence>
<proteinExistence type="inferred from homology"/>
<gene>
    <name evidence="10" type="ORF">JW744_00335</name>
</gene>
<evidence type="ECO:0000313" key="11">
    <source>
        <dbReference type="Proteomes" id="UP000809243"/>
    </source>
</evidence>
<evidence type="ECO:0000256" key="6">
    <source>
        <dbReference type="ARBA" id="ARBA00023010"/>
    </source>
</evidence>
<feature type="transmembrane region" description="Helical" evidence="9">
    <location>
        <begin position="33"/>
        <end position="52"/>
    </location>
</feature>
<dbReference type="Pfam" id="PF03911">
    <property type="entry name" value="Sec61_beta"/>
    <property type="match status" value="1"/>
</dbReference>
<evidence type="ECO:0000313" key="10">
    <source>
        <dbReference type="EMBL" id="MBN2066898.1"/>
    </source>
</evidence>
<comment type="caution">
    <text evidence="10">The sequence shown here is derived from an EMBL/GenBank/DDBJ whole genome shotgun (WGS) entry which is preliminary data.</text>
</comment>
<dbReference type="GO" id="GO:0012505">
    <property type="term" value="C:endomembrane system"/>
    <property type="evidence" value="ECO:0007669"/>
    <property type="project" value="UniProtKB-SubCell"/>
</dbReference>
<name>A0A938YX15_9ARCH</name>
<comment type="similarity">
    <text evidence="1">Belongs to the SEC61-beta family.</text>
</comment>
<dbReference type="GO" id="GO:0015031">
    <property type="term" value="P:protein transport"/>
    <property type="evidence" value="ECO:0007669"/>
    <property type="project" value="UniProtKB-KW"/>
</dbReference>
<keyword evidence="7 9" id="KW-0472">Membrane</keyword>
<evidence type="ECO:0000256" key="5">
    <source>
        <dbReference type="ARBA" id="ARBA00022989"/>
    </source>
</evidence>
<dbReference type="AlphaFoldDB" id="A0A938YX15"/>
<reference evidence="10" key="1">
    <citation type="submission" date="2021-01" db="EMBL/GenBank/DDBJ databases">
        <title>Active Sulfur Cycling in an Early Earth Analoge.</title>
        <authorList>
            <person name="Hahn C.R."/>
            <person name="Youssef N.H."/>
            <person name="Elshahed M."/>
        </authorList>
    </citation>
    <scope>NUCLEOTIDE SEQUENCE</scope>
    <source>
        <strain evidence="10">Zod_Metabat.1151</strain>
    </source>
</reference>
<keyword evidence="6" id="KW-0811">Translocation</keyword>
<evidence type="ECO:0000256" key="9">
    <source>
        <dbReference type="SAM" id="Phobius"/>
    </source>
</evidence>
<evidence type="ECO:0000256" key="8">
    <source>
        <dbReference type="ARBA" id="ARBA00037847"/>
    </source>
</evidence>